<dbReference type="KEGG" id="mmaa:FR932_04910"/>
<dbReference type="EMBL" id="CP044399">
    <property type="protein sequence ID" value="QFI37212.1"/>
    <property type="molecule type" value="Genomic_DNA"/>
</dbReference>
<dbReference type="AlphaFoldDB" id="A0A5J6WLA6"/>
<reference evidence="1 2" key="1">
    <citation type="submission" date="2019-09" db="EMBL/GenBank/DDBJ databases">
        <title>Hybrid Assembly of the complete Genome of the Deep-Sea Bacterium Moritella marina from long Nanopore and Illumina reads.</title>
        <authorList>
            <person name="Magin S."/>
            <person name="Georgoulis A."/>
            <person name="Papadimitriou K."/>
            <person name="Iliakis G."/>
            <person name="Vorgias C.E."/>
        </authorList>
    </citation>
    <scope>NUCLEOTIDE SEQUENCE [LARGE SCALE GENOMIC DNA]</scope>
    <source>
        <strain evidence="1 2">MP-1</strain>
    </source>
</reference>
<dbReference type="Pfam" id="PF12843">
    <property type="entry name" value="QSregVF_b"/>
    <property type="match status" value="1"/>
</dbReference>
<keyword evidence="2" id="KW-1185">Reference proteome</keyword>
<organism evidence="1 2">
    <name type="scientific">Moritella marina ATCC 15381</name>
    <dbReference type="NCBI Taxonomy" id="1202962"/>
    <lineage>
        <taxon>Bacteria</taxon>
        <taxon>Pseudomonadati</taxon>
        <taxon>Pseudomonadota</taxon>
        <taxon>Gammaproteobacteria</taxon>
        <taxon>Alteromonadales</taxon>
        <taxon>Moritellaceae</taxon>
        <taxon>Moritella</taxon>
    </lineage>
</organism>
<accession>A0A5J6WLA6</accession>
<dbReference type="OrthoDB" id="9807855at2"/>
<evidence type="ECO:0000313" key="2">
    <source>
        <dbReference type="Proteomes" id="UP000327424"/>
    </source>
</evidence>
<evidence type="ECO:0000313" key="1">
    <source>
        <dbReference type="EMBL" id="QFI37212.1"/>
    </source>
</evidence>
<sequence>MSQQAMIEAINTEMPFGKYRGRLLLELPEPYLVWFHSNGFPDSKLGQQLALIYEVKLNGLESMLVPLLKRQSRILDREGK</sequence>
<dbReference type="Proteomes" id="UP000327424">
    <property type="component" value="Chromosome"/>
</dbReference>
<protein>
    <submittedName>
        <fullName evidence="1">DUF3820 family protein</fullName>
    </submittedName>
</protein>
<proteinExistence type="predicted"/>
<name>A0A5J6WLA6_MORMI</name>
<dbReference type="RefSeq" id="WP_085983344.1">
    <property type="nucleotide sequence ID" value="NZ_ALOE01000037.1"/>
</dbReference>
<dbReference type="InterPro" id="IPR024530">
    <property type="entry name" value="QSregVF_b"/>
</dbReference>
<gene>
    <name evidence="1" type="ORF">FR932_04910</name>
</gene>